<keyword evidence="4" id="KW-1185">Reference proteome</keyword>
<dbReference type="eggNOG" id="COG1335">
    <property type="taxonomic scope" value="Bacteria"/>
</dbReference>
<dbReference type="RefSeq" id="WP_013446438.1">
    <property type="nucleotide sequence ID" value="NC_014734.1"/>
</dbReference>
<sequence length="184" mass="20406">MKTALLLIDIQNDYFEGGTMTLVNADHASENAKLLLKNFRNKNLHIIHIQHIATKPGATFFLPETVGAEIHKNIQPESNEKVIIKHFPNSFRETELLSYLNANEISDLVIAGMMTHMCIDATTRAAKDLGYTCTLVGDACATRNLEIHGEKVQAADVHNAFLAALNTTYASIVTTHDYLTQNQI</sequence>
<name>E4T0K5_PALPW</name>
<dbReference type="CDD" id="cd01014">
    <property type="entry name" value="nicotinamidase_related"/>
    <property type="match status" value="1"/>
</dbReference>
<dbReference type="AlphaFoldDB" id="E4T0K5"/>
<evidence type="ECO:0000259" key="2">
    <source>
        <dbReference type="Pfam" id="PF00857"/>
    </source>
</evidence>
<dbReference type="Proteomes" id="UP000008718">
    <property type="component" value="Chromosome"/>
</dbReference>
<dbReference type="InterPro" id="IPR050272">
    <property type="entry name" value="Isochorismatase-like_hydrls"/>
</dbReference>
<dbReference type="KEGG" id="ppn:Palpr_2940"/>
<reference evidence="3 4" key="2">
    <citation type="journal article" date="2011" name="Stand. Genomic Sci.">
        <title>Complete genome sequence of Paludibacter propionicigenes type strain (WB4).</title>
        <authorList>
            <person name="Gronow S."/>
            <person name="Munk C."/>
            <person name="Lapidus A."/>
            <person name="Nolan M."/>
            <person name="Lucas S."/>
            <person name="Hammon N."/>
            <person name="Deshpande S."/>
            <person name="Cheng J.F."/>
            <person name="Tapia R."/>
            <person name="Han C."/>
            <person name="Goodwin L."/>
            <person name="Pitluck S."/>
            <person name="Liolios K."/>
            <person name="Ivanova N."/>
            <person name="Mavromatis K."/>
            <person name="Mikhailova N."/>
            <person name="Pati A."/>
            <person name="Chen A."/>
            <person name="Palaniappan K."/>
            <person name="Land M."/>
            <person name="Hauser L."/>
            <person name="Chang Y.J."/>
            <person name="Jeffries C.D."/>
            <person name="Brambilla E."/>
            <person name="Rohde M."/>
            <person name="Goker M."/>
            <person name="Detter J.C."/>
            <person name="Woyke T."/>
            <person name="Bristow J."/>
            <person name="Eisen J.A."/>
            <person name="Markowitz V."/>
            <person name="Hugenholtz P."/>
            <person name="Kyrpides N.C."/>
            <person name="Klenk H.P."/>
        </authorList>
    </citation>
    <scope>NUCLEOTIDE SEQUENCE [LARGE SCALE GENOMIC DNA]</scope>
    <source>
        <strain evidence="4">DSM 17365 / JCM 13257 / WB4</strain>
    </source>
</reference>
<keyword evidence="1 3" id="KW-0378">Hydrolase</keyword>
<dbReference type="EMBL" id="CP002345">
    <property type="protein sequence ID" value="ADQ81069.1"/>
    <property type="molecule type" value="Genomic_DNA"/>
</dbReference>
<dbReference type="InterPro" id="IPR000868">
    <property type="entry name" value="Isochorismatase-like_dom"/>
</dbReference>
<dbReference type="PANTHER" id="PTHR43540">
    <property type="entry name" value="PEROXYUREIDOACRYLATE/UREIDOACRYLATE AMIDOHYDROLASE-RELATED"/>
    <property type="match status" value="1"/>
</dbReference>
<evidence type="ECO:0000313" key="3">
    <source>
        <dbReference type="EMBL" id="ADQ81069.1"/>
    </source>
</evidence>
<dbReference type="PANTHER" id="PTHR43540:SF1">
    <property type="entry name" value="ISOCHORISMATASE HYDROLASE"/>
    <property type="match status" value="1"/>
</dbReference>
<organism evidence="3 4">
    <name type="scientific">Paludibacter propionicigenes (strain DSM 17365 / JCM 13257 / WB4)</name>
    <dbReference type="NCBI Taxonomy" id="694427"/>
    <lineage>
        <taxon>Bacteria</taxon>
        <taxon>Pseudomonadati</taxon>
        <taxon>Bacteroidota</taxon>
        <taxon>Bacteroidia</taxon>
        <taxon>Bacteroidales</taxon>
        <taxon>Paludibacteraceae</taxon>
        <taxon>Paludibacter</taxon>
    </lineage>
</organism>
<evidence type="ECO:0000313" key="4">
    <source>
        <dbReference type="Proteomes" id="UP000008718"/>
    </source>
</evidence>
<evidence type="ECO:0000256" key="1">
    <source>
        <dbReference type="ARBA" id="ARBA00022801"/>
    </source>
</evidence>
<protein>
    <submittedName>
        <fullName evidence="3">Isochorismatase hydrolase</fullName>
    </submittedName>
</protein>
<gene>
    <name evidence="3" type="ordered locus">Palpr_2940</name>
</gene>
<proteinExistence type="predicted"/>
<reference key="1">
    <citation type="submission" date="2010-11" db="EMBL/GenBank/DDBJ databases">
        <title>The complete genome of Paludibacter propionicigenes DSM 17365.</title>
        <authorList>
            <consortium name="US DOE Joint Genome Institute (JGI-PGF)"/>
            <person name="Lucas S."/>
            <person name="Copeland A."/>
            <person name="Lapidus A."/>
            <person name="Bruce D."/>
            <person name="Goodwin L."/>
            <person name="Pitluck S."/>
            <person name="Kyrpides N."/>
            <person name="Mavromatis K."/>
            <person name="Ivanova N."/>
            <person name="Munk A.C."/>
            <person name="Brettin T."/>
            <person name="Detter J.C."/>
            <person name="Han C."/>
            <person name="Tapia R."/>
            <person name="Land M."/>
            <person name="Hauser L."/>
            <person name="Markowitz V."/>
            <person name="Cheng J.-F."/>
            <person name="Hugenholtz P."/>
            <person name="Woyke T."/>
            <person name="Wu D."/>
            <person name="Gronow S."/>
            <person name="Wellnitz S."/>
            <person name="Brambilla E."/>
            <person name="Klenk H.-P."/>
            <person name="Eisen J.A."/>
        </authorList>
    </citation>
    <scope>NUCLEOTIDE SEQUENCE</scope>
    <source>
        <strain>WB4</strain>
    </source>
</reference>
<dbReference type="Pfam" id="PF00857">
    <property type="entry name" value="Isochorismatase"/>
    <property type="match status" value="1"/>
</dbReference>
<dbReference type="SUPFAM" id="SSF52499">
    <property type="entry name" value="Isochorismatase-like hydrolases"/>
    <property type="match status" value="1"/>
</dbReference>
<accession>E4T0K5</accession>
<dbReference type="HOGENOM" id="CLU_068979_5_1_10"/>
<dbReference type="GO" id="GO:0016787">
    <property type="term" value="F:hydrolase activity"/>
    <property type="evidence" value="ECO:0007669"/>
    <property type="project" value="UniProtKB-KW"/>
</dbReference>
<dbReference type="InterPro" id="IPR036380">
    <property type="entry name" value="Isochorismatase-like_sf"/>
</dbReference>
<dbReference type="OrthoDB" id="9791276at2"/>
<feature type="domain" description="Isochorismatase-like" evidence="2">
    <location>
        <begin position="3"/>
        <end position="153"/>
    </location>
</feature>
<dbReference type="Gene3D" id="3.40.50.850">
    <property type="entry name" value="Isochorismatase-like"/>
    <property type="match status" value="1"/>
</dbReference>
<dbReference type="STRING" id="694427.Palpr_2940"/>